<feature type="transmembrane region" description="Helical" evidence="6">
    <location>
        <begin position="178"/>
        <end position="198"/>
    </location>
</feature>
<name>A0A0R1SRF5_9LACO</name>
<dbReference type="GO" id="GO:0005886">
    <property type="term" value="C:plasma membrane"/>
    <property type="evidence" value="ECO:0007669"/>
    <property type="project" value="UniProtKB-SubCell"/>
</dbReference>
<evidence type="ECO:0000256" key="6">
    <source>
        <dbReference type="SAM" id="Phobius"/>
    </source>
</evidence>
<feature type="transmembrane region" description="Helical" evidence="6">
    <location>
        <begin position="267"/>
        <end position="288"/>
    </location>
</feature>
<keyword evidence="3 6" id="KW-0812">Transmembrane</keyword>
<dbReference type="PROSITE" id="PS50850">
    <property type="entry name" value="MFS"/>
    <property type="match status" value="1"/>
</dbReference>
<organism evidence="8 9">
    <name type="scientific">Lentilactobacillus diolivorans DSM 14421</name>
    <dbReference type="NCBI Taxonomy" id="1423739"/>
    <lineage>
        <taxon>Bacteria</taxon>
        <taxon>Bacillati</taxon>
        <taxon>Bacillota</taxon>
        <taxon>Bacilli</taxon>
        <taxon>Lactobacillales</taxon>
        <taxon>Lactobacillaceae</taxon>
        <taxon>Lentilactobacillus</taxon>
    </lineage>
</organism>
<feature type="transmembrane region" description="Helical" evidence="6">
    <location>
        <begin position="230"/>
        <end position="255"/>
    </location>
</feature>
<dbReference type="GO" id="GO:0022857">
    <property type="term" value="F:transmembrane transporter activity"/>
    <property type="evidence" value="ECO:0007669"/>
    <property type="project" value="InterPro"/>
</dbReference>
<reference evidence="8 9" key="1">
    <citation type="journal article" date="2015" name="Genome Announc.">
        <title>Expanding the biotechnology potential of lactobacilli through comparative genomics of 213 strains and associated genera.</title>
        <authorList>
            <person name="Sun Z."/>
            <person name="Harris H.M."/>
            <person name="McCann A."/>
            <person name="Guo C."/>
            <person name="Argimon S."/>
            <person name="Zhang W."/>
            <person name="Yang X."/>
            <person name="Jeffery I.B."/>
            <person name="Cooney J.C."/>
            <person name="Kagawa T.F."/>
            <person name="Liu W."/>
            <person name="Song Y."/>
            <person name="Salvetti E."/>
            <person name="Wrobel A."/>
            <person name="Rasinkangas P."/>
            <person name="Parkhill J."/>
            <person name="Rea M.C."/>
            <person name="O'Sullivan O."/>
            <person name="Ritari J."/>
            <person name="Douillard F.P."/>
            <person name="Paul Ross R."/>
            <person name="Yang R."/>
            <person name="Briner A.E."/>
            <person name="Felis G.E."/>
            <person name="de Vos W.M."/>
            <person name="Barrangou R."/>
            <person name="Klaenhammer T.R."/>
            <person name="Caufield P.W."/>
            <person name="Cui Y."/>
            <person name="Zhang H."/>
            <person name="O'Toole P.W."/>
        </authorList>
    </citation>
    <scope>NUCLEOTIDE SEQUENCE [LARGE SCALE GENOMIC DNA]</scope>
    <source>
        <strain evidence="8 9">DSM 14421</strain>
    </source>
</reference>
<feature type="transmembrane region" description="Helical" evidence="6">
    <location>
        <begin position="20"/>
        <end position="43"/>
    </location>
</feature>
<dbReference type="PANTHER" id="PTHR23528">
    <property type="match status" value="1"/>
</dbReference>
<protein>
    <submittedName>
        <fullName evidence="8">Multidrug-efflux transporter</fullName>
    </submittedName>
</protein>
<dbReference type="RefSeq" id="WP_057864204.1">
    <property type="nucleotide sequence ID" value="NZ_AZEY01000029.1"/>
</dbReference>
<evidence type="ECO:0000259" key="7">
    <source>
        <dbReference type="PROSITE" id="PS50850"/>
    </source>
</evidence>
<dbReference type="Pfam" id="PF13347">
    <property type="entry name" value="MFS_2"/>
    <property type="match status" value="1"/>
</dbReference>
<dbReference type="Proteomes" id="UP000052013">
    <property type="component" value="Unassembled WGS sequence"/>
</dbReference>
<keyword evidence="4 6" id="KW-1133">Transmembrane helix</keyword>
<dbReference type="PANTHER" id="PTHR23528:SF1">
    <property type="entry name" value="MAJOR FACILITATOR SUPERFAMILY (MFS) PROFILE DOMAIN-CONTAINING PROTEIN"/>
    <property type="match status" value="1"/>
</dbReference>
<keyword evidence="2" id="KW-0813">Transport</keyword>
<comment type="caution">
    <text evidence="8">The sequence shown here is derived from an EMBL/GenBank/DDBJ whole genome shotgun (WGS) entry which is preliminary data.</text>
</comment>
<dbReference type="AlphaFoldDB" id="A0A0R1SRF5"/>
<dbReference type="Gene3D" id="1.20.1250.20">
    <property type="entry name" value="MFS general substrate transporter like domains"/>
    <property type="match status" value="2"/>
</dbReference>
<proteinExistence type="predicted"/>
<feature type="domain" description="Major facilitator superfamily (MFS) profile" evidence="7">
    <location>
        <begin position="1"/>
        <end position="413"/>
    </location>
</feature>
<evidence type="ECO:0000256" key="1">
    <source>
        <dbReference type="ARBA" id="ARBA00004651"/>
    </source>
</evidence>
<feature type="transmembrane region" description="Helical" evidence="6">
    <location>
        <begin position="90"/>
        <end position="108"/>
    </location>
</feature>
<feature type="transmembrane region" description="Helical" evidence="6">
    <location>
        <begin position="323"/>
        <end position="342"/>
    </location>
</feature>
<evidence type="ECO:0000256" key="4">
    <source>
        <dbReference type="ARBA" id="ARBA00022989"/>
    </source>
</evidence>
<dbReference type="PATRIC" id="fig|1423739.3.peg.2708"/>
<feature type="transmembrane region" description="Helical" evidence="6">
    <location>
        <begin position="151"/>
        <end position="172"/>
    </location>
</feature>
<evidence type="ECO:0000256" key="2">
    <source>
        <dbReference type="ARBA" id="ARBA00022448"/>
    </source>
</evidence>
<sequence length="413" mass="43840">MIDEVEIKANKSKMPLKLSLGLLIGCAGWMGPYIGLAVTLLPAKIGQLAPSSKVSLVATFSAVAMVVATIANIVNGALSDRTRSRFGKRTPWIVGGSLISAGLFYTISVAPNIPVLLTLWALYQVSLNAVVAPLVAIIADKVNPKFRGTVSSFYGVGAAMGNYGSGVIAARFLGGIQIGIWVFALIGIVFAIISVILIKEPSNKDEPRETLHGKELLQAFIFPIHDARDFYLALVGKLLMVTGQYVIVGYQLYIFTDYMKLNQSETANSISAVSMILMVTGIAFAAFAGPLVDKIGRLKLPVALTTVMLGVGAFFPFFEAKPWTMIVYAVIAGIGMGAYNSVDQALNVAVLPDPKTAAKDLGVINLANTLGQVAGPIISGIIISMVGYHMIFPVETIICVIGGGLIMMIKRVK</sequence>
<accession>A0A0R1SRF5</accession>
<feature type="transmembrane region" description="Helical" evidence="6">
    <location>
        <begin position="363"/>
        <end position="384"/>
    </location>
</feature>
<feature type="transmembrane region" description="Helical" evidence="6">
    <location>
        <begin position="55"/>
        <end position="78"/>
    </location>
</feature>
<comment type="subcellular location">
    <subcellularLocation>
        <location evidence="1">Cell membrane</location>
        <topology evidence="1">Multi-pass membrane protein</topology>
    </subcellularLocation>
</comment>
<feature type="transmembrane region" description="Helical" evidence="6">
    <location>
        <begin position="300"/>
        <end position="317"/>
    </location>
</feature>
<dbReference type="SUPFAM" id="SSF103473">
    <property type="entry name" value="MFS general substrate transporter"/>
    <property type="match status" value="1"/>
</dbReference>
<dbReference type="EMBL" id="AZEY01000029">
    <property type="protein sequence ID" value="KRL67755.1"/>
    <property type="molecule type" value="Genomic_DNA"/>
</dbReference>
<feature type="transmembrane region" description="Helical" evidence="6">
    <location>
        <begin position="120"/>
        <end position="139"/>
    </location>
</feature>
<dbReference type="InterPro" id="IPR036259">
    <property type="entry name" value="MFS_trans_sf"/>
</dbReference>
<gene>
    <name evidence="8" type="ORF">FC85_GL002612</name>
</gene>
<feature type="transmembrane region" description="Helical" evidence="6">
    <location>
        <begin position="390"/>
        <end position="409"/>
    </location>
</feature>
<keyword evidence="5 6" id="KW-0472">Membrane</keyword>
<evidence type="ECO:0000313" key="8">
    <source>
        <dbReference type="EMBL" id="KRL67755.1"/>
    </source>
</evidence>
<dbReference type="InterPro" id="IPR020846">
    <property type="entry name" value="MFS_dom"/>
</dbReference>
<evidence type="ECO:0000256" key="5">
    <source>
        <dbReference type="ARBA" id="ARBA00023136"/>
    </source>
</evidence>
<evidence type="ECO:0000256" key="3">
    <source>
        <dbReference type="ARBA" id="ARBA00022692"/>
    </source>
</evidence>
<evidence type="ECO:0000313" key="9">
    <source>
        <dbReference type="Proteomes" id="UP000052013"/>
    </source>
</evidence>
<dbReference type="STRING" id="1423739.FC85_GL002612"/>